<sequence length="163" mass="17932">MRRPADSYWPPGGTDVTGMLGELARLSEERTILSGFEVRVKKAKRGLSYASFTRVARECAPGDRNHYKGPCIVGRLAARKPAGVWNPVALEGRWRLAVRREPPGGLNLFRQAVLVGAQGACVAETAWRACMCRQAVYQSLLNSRCWCLSFLAVSPTRQAVQAV</sequence>
<protein>
    <submittedName>
        <fullName evidence="1">Uncharacterized protein</fullName>
    </submittedName>
</protein>
<gene>
    <name evidence="1" type="ORF">DEO72_LG8g2186</name>
</gene>
<evidence type="ECO:0000313" key="1">
    <source>
        <dbReference type="EMBL" id="QCE04153.1"/>
    </source>
</evidence>
<evidence type="ECO:0000313" key="2">
    <source>
        <dbReference type="Proteomes" id="UP000501690"/>
    </source>
</evidence>
<dbReference type="EMBL" id="CP039352">
    <property type="protein sequence ID" value="QCE04153.1"/>
    <property type="molecule type" value="Genomic_DNA"/>
</dbReference>
<dbReference type="Proteomes" id="UP000501690">
    <property type="component" value="Linkage Group LG8"/>
</dbReference>
<proteinExistence type="predicted"/>
<keyword evidence="2" id="KW-1185">Reference proteome</keyword>
<name>A0A4D6MRZ4_VIGUN</name>
<reference evidence="1 2" key="1">
    <citation type="submission" date="2019-04" db="EMBL/GenBank/DDBJ databases">
        <title>An improved genome assembly and genetic linkage map for asparagus bean, Vigna unguiculata ssp. sesquipedialis.</title>
        <authorList>
            <person name="Xia Q."/>
            <person name="Zhang R."/>
            <person name="Dong Y."/>
        </authorList>
    </citation>
    <scope>NUCLEOTIDE SEQUENCE [LARGE SCALE GENOMIC DNA]</scope>
    <source>
        <tissue evidence="1">Leaf</tissue>
    </source>
</reference>
<accession>A0A4D6MRZ4</accession>
<organism evidence="1 2">
    <name type="scientific">Vigna unguiculata</name>
    <name type="common">Cowpea</name>
    <dbReference type="NCBI Taxonomy" id="3917"/>
    <lineage>
        <taxon>Eukaryota</taxon>
        <taxon>Viridiplantae</taxon>
        <taxon>Streptophyta</taxon>
        <taxon>Embryophyta</taxon>
        <taxon>Tracheophyta</taxon>
        <taxon>Spermatophyta</taxon>
        <taxon>Magnoliopsida</taxon>
        <taxon>eudicotyledons</taxon>
        <taxon>Gunneridae</taxon>
        <taxon>Pentapetalae</taxon>
        <taxon>rosids</taxon>
        <taxon>fabids</taxon>
        <taxon>Fabales</taxon>
        <taxon>Fabaceae</taxon>
        <taxon>Papilionoideae</taxon>
        <taxon>50 kb inversion clade</taxon>
        <taxon>NPAAA clade</taxon>
        <taxon>indigoferoid/millettioid clade</taxon>
        <taxon>Phaseoleae</taxon>
        <taxon>Vigna</taxon>
    </lineage>
</organism>
<dbReference type="AlphaFoldDB" id="A0A4D6MRZ4"/>